<dbReference type="SMART" id="SM00346">
    <property type="entry name" value="HTH_ICLR"/>
    <property type="match status" value="1"/>
</dbReference>
<dbReference type="RefSeq" id="WP_242754273.1">
    <property type="nucleotide sequence ID" value="NZ_CP093846.1"/>
</dbReference>
<evidence type="ECO:0000313" key="6">
    <source>
        <dbReference type="EMBL" id="UNS98907.1"/>
    </source>
</evidence>
<proteinExistence type="predicted"/>
<keyword evidence="7" id="KW-1185">Reference proteome</keyword>
<dbReference type="Gene3D" id="1.10.10.10">
    <property type="entry name" value="Winged helix-like DNA-binding domain superfamily/Winged helix DNA-binding domain"/>
    <property type="match status" value="1"/>
</dbReference>
<dbReference type="PANTHER" id="PTHR30136:SF24">
    <property type="entry name" value="HTH-TYPE TRANSCRIPTIONAL REPRESSOR ALLR"/>
    <property type="match status" value="1"/>
</dbReference>
<evidence type="ECO:0000256" key="2">
    <source>
        <dbReference type="ARBA" id="ARBA00023125"/>
    </source>
</evidence>
<evidence type="ECO:0000259" key="4">
    <source>
        <dbReference type="PROSITE" id="PS51077"/>
    </source>
</evidence>
<evidence type="ECO:0000256" key="3">
    <source>
        <dbReference type="ARBA" id="ARBA00023163"/>
    </source>
</evidence>
<dbReference type="PANTHER" id="PTHR30136">
    <property type="entry name" value="HELIX-TURN-HELIX TRANSCRIPTIONAL REGULATOR, ICLR FAMILY"/>
    <property type="match status" value="1"/>
</dbReference>
<reference evidence="6 7" key="1">
    <citation type="journal article" date="2023" name="Microbiol. Spectr.">
        <title>Synergy between Genome Mining, Metabolomics, and Bioinformatics Uncovers Antibacterial Chlorinated Carbazole Alkaloids and Their Biosynthetic Gene Cluster from Streptomyces tubbatahanensis sp. nov., a Novel Actinomycete Isolated from Sulu Sea, Philippines.</title>
        <authorList>
            <person name="Tenebro C.P."/>
            <person name="Trono D.J.V.L."/>
            <person name="Balida L.A.P."/>
            <person name="Bayog L.K.A."/>
            <person name="Bruna J.R."/>
            <person name="Sabido E.M."/>
            <person name="Caspe D.P.C."/>
            <person name="de Los Santos E.L.C."/>
            <person name="Saludes J.P."/>
            <person name="Dalisay D.S."/>
        </authorList>
    </citation>
    <scope>NUCLEOTIDE SEQUENCE [LARGE SCALE GENOMIC DNA]</scope>
    <source>
        <strain evidence="6 7">DSD3025</strain>
    </source>
</reference>
<feature type="domain" description="HTH iclR-type" evidence="4">
    <location>
        <begin position="16"/>
        <end position="75"/>
    </location>
</feature>
<dbReference type="Proteomes" id="UP001202244">
    <property type="component" value="Chromosome"/>
</dbReference>
<organism evidence="6 7">
    <name type="scientific">Streptomyces tubbatahanensis</name>
    <dbReference type="NCBI Taxonomy" id="2923272"/>
    <lineage>
        <taxon>Bacteria</taxon>
        <taxon>Bacillati</taxon>
        <taxon>Actinomycetota</taxon>
        <taxon>Actinomycetes</taxon>
        <taxon>Kitasatosporales</taxon>
        <taxon>Streptomycetaceae</taxon>
        <taxon>Streptomyces</taxon>
    </lineage>
</organism>
<keyword evidence="2" id="KW-0238">DNA-binding</keyword>
<dbReference type="Pfam" id="PF01614">
    <property type="entry name" value="IclR_C"/>
    <property type="match status" value="1"/>
</dbReference>
<dbReference type="InterPro" id="IPR036390">
    <property type="entry name" value="WH_DNA-bd_sf"/>
</dbReference>
<dbReference type="SUPFAM" id="SSF55781">
    <property type="entry name" value="GAF domain-like"/>
    <property type="match status" value="1"/>
</dbReference>
<protein>
    <submittedName>
        <fullName evidence="6">IclR family transcriptional regulator</fullName>
    </submittedName>
</protein>
<evidence type="ECO:0000313" key="7">
    <source>
        <dbReference type="Proteomes" id="UP001202244"/>
    </source>
</evidence>
<dbReference type="SUPFAM" id="SSF46785">
    <property type="entry name" value="Winged helix' DNA-binding domain"/>
    <property type="match status" value="1"/>
</dbReference>
<dbReference type="InterPro" id="IPR050707">
    <property type="entry name" value="HTH_MetabolicPath_Reg"/>
</dbReference>
<dbReference type="InterPro" id="IPR029016">
    <property type="entry name" value="GAF-like_dom_sf"/>
</dbReference>
<dbReference type="PROSITE" id="PS51077">
    <property type="entry name" value="HTH_ICLR"/>
    <property type="match status" value="1"/>
</dbReference>
<dbReference type="PROSITE" id="PS51078">
    <property type="entry name" value="ICLR_ED"/>
    <property type="match status" value="1"/>
</dbReference>
<accession>A0ABY3XWM3</accession>
<sequence>MSVTATEYAVAASTPVSMIDRVVTILDAFESADGLTLAQVVRRTGLPRSSAHRILEHLAEVRYLRRDAHTYRLGMRIMELGALVIHQDRVREAAAPHLHQLHASTGLVAHLAILDEGAADVVYLDKVGNRFGTLLPSRIGGRLPAARTGVGKALLAHAPRATAAGLPERLHAELARIRERGVAHDREEAIRGVACVAAPVVGAGESTPALAAVSVCGPAGRVRSASGLPSLVRQAAAHIWRTSAGHPRRAAPADGTR</sequence>
<dbReference type="InterPro" id="IPR005471">
    <property type="entry name" value="Tscrpt_reg_IclR_N"/>
</dbReference>
<dbReference type="Gene3D" id="3.30.450.40">
    <property type="match status" value="1"/>
</dbReference>
<keyword evidence="1" id="KW-0805">Transcription regulation</keyword>
<gene>
    <name evidence="6" type="ORF">MMF93_22430</name>
</gene>
<keyword evidence="3" id="KW-0804">Transcription</keyword>
<feature type="domain" description="IclR-ED" evidence="5">
    <location>
        <begin position="76"/>
        <end position="253"/>
    </location>
</feature>
<dbReference type="InterPro" id="IPR014757">
    <property type="entry name" value="Tscrpt_reg_IclR_C"/>
</dbReference>
<evidence type="ECO:0000259" key="5">
    <source>
        <dbReference type="PROSITE" id="PS51078"/>
    </source>
</evidence>
<dbReference type="InterPro" id="IPR036388">
    <property type="entry name" value="WH-like_DNA-bd_sf"/>
</dbReference>
<evidence type="ECO:0000256" key="1">
    <source>
        <dbReference type="ARBA" id="ARBA00023015"/>
    </source>
</evidence>
<dbReference type="EMBL" id="CP093846">
    <property type="protein sequence ID" value="UNS98907.1"/>
    <property type="molecule type" value="Genomic_DNA"/>
</dbReference>
<name>A0ABY3XWM3_9ACTN</name>
<dbReference type="Pfam" id="PF09339">
    <property type="entry name" value="HTH_IclR"/>
    <property type="match status" value="1"/>
</dbReference>